<dbReference type="PANTHER" id="PTHR40763">
    <property type="entry name" value="MEMBRANE PROTEIN-RELATED"/>
    <property type="match status" value="1"/>
</dbReference>
<evidence type="ECO:0000313" key="2">
    <source>
        <dbReference type="EMBL" id="MCE7012124.1"/>
    </source>
</evidence>
<evidence type="ECO:0000313" key="3">
    <source>
        <dbReference type="Proteomes" id="UP001521150"/>
    </source>
</evidence>
<reference evidence="2 3" key="1">
    <citation type="submission" date="2021-12" db="EMBL/GenBank/DDBJ databases">
        <title>Genome sequence of Kibdelosporangium philippinense ATCC 49844.</title>
        <authorList>
            <person name="Fedorov E.A."/>
            <person name="Omeragic M."/>
            <person name="Shalygina K.F."/>
            <person name="Maclea K.S."/>
        </authorList>
    </citation>
    <scope>NUCLEOTIDE SEQUENCE [LARGE SCALE GENOMIC DNA]</scope>
    <source>
        <strain evidence="2 3">ATCC 49844</strain>
    </source>
</reference>
<sequence>MSGELVIRLSDEERFEAVRVLDAAVADGRLTWDEHAEWSDLVWAAKTEGDLVPQLADLAQTASAQRVVATISKVIRTPEATREVTARATFGAVVLNLEGMRPGEYVRVVADAFCGKVVVSVPANAVVIDEGTAVMGKRGIFGAARGQGGPVVRIAGRVTMGNIKVFRGHA</sequence>
<proteinExistence type="predicted"/>
<evidence type="ECO:0000259" key="1">
    <source>
        <dbReference type="Pfam" id="PF08044"/>
    </source>
</evidence>
<protein>
    <submittedName>
        <fullName evidence="2">DUF1707 domain-containing protein</fullName>
    </submittedName>
</protein>
<comment type="caution">
    <text evidence="2">The sequence shown here is derived from an EMBL/GenBank/DDBJ whole genome shotgun (WGS) entry which is preliminary data.</text>
</comment>
<dbReference type="Proteomes" id="UP001521150">
    <property type="component" value="Unassembled WGS sequence"/>
</dbReference>
<organism evidence="2 3">
    <name type="scientific">Kibdelosporangium philippinense</name>
    <dbReference type="NCBI Taxonomy" id="211113"/>
    <lineage>
        <taxon>Bacteria</taxon>
        <taxon>Bacillati</taxon>
        <taxon>Actinomycetota</taxon>
        <taxon>Actinomycetes</taxon>
        <taxon>Pseudonocardiales</taxon>
        <taxon>Pseudonocardiaceae</taxon>
        <taxon>Kibdelosporangium</taxon>
    </lineage>
</organism>
<keyword evidence="3" id="KW-1185">Reference proteome</keyword>
<name>A0ABS8ZWM3_9PSEU</name>
<dbReference type="InterPro" id="IPR012551">
    <property type="entry name" value="DUF1707_SHOCT-like"/>
</dbReference>
<gene>
    <name evidence="2" type="ORF">LWC34_56330</name>
</gene>
<dbReference type="EMBL" id="JAJVCN010000006">
    <property type="protein sequence ID" value="MCE7012124.1"/>
    <property type="molecule type" value="Genomic_DNA"/>
</dbReference>
<dbReference type="RefSeq" id="WP_233735159.1">
    <property type="nucleotide sequence ID" value="NZ_JAJVCN010000006.1"/>
</dbReference>
<feature type="domain" description="DUF1707" evidence="1">
    <location>
        <begin position="7"/>
        <end position="58"/>
    </location>
</feature>
<dbReference type="PANTHER" id="PTHR40763:SF4">
    <property type="entry name" value="DUF1707 DOMAIN-CONTAINING PROTEIN"/>
    <property type="match status" value="1"/>
</dbReference>
<dbReference type="Pfam" id="PF08044">
    <property type="entry name" value="DUF1707"/>
    <property type="match status" value="1"/>
</dbReference>
<accession>A0ABS8ZWM3</accession>